<dbReference type="InterPro" id="IPR015802">
    <property type="entry name" value="Cu_amine_oxidase_N3"/>
</dbReference>
<comment type="similarity">
    <text evidence="4 15">Belongs to the copper/topaquinone oxidase family.</text>
</comment>
<evidence type="ECO:0000313" key="19">
    <source>
        <dbReference type="EMBL" id="OKL57768.1"/>
    </source>
</evidence>
<dbReference type="Pfam" id="PF02727">
    <property type="entry name" value="Cu_amine_oxidN2"/>
    <property type="match status" value="1"/>
</dbReference>
<dbReference type="FunFam" id="3.10.450.40:FF:000014">
    <property type="entry name" value="Peroxisomal primary amine oxidase"/>
    <property type="match status" value="1"/>
</dbReference>
<dbReference type="STRING" id="1441469.A0A225AKL4"/>
<keyword evidence="9 15" id="KW-0186">Copper</keyword>
<keyword evidence="7 13" id="KW-0801">TPQ</keyword>
<comment type="cofactor">
    <cofactor evidence="2">
        <name>Mn(2+)</name>
        <dbReference type="ChEBI" id="CHEBI:29035"/>
    </cofactor>
</comment>
<dbReference type="PANTHER" id="PTHR10638:SF86">
    <property type="entry name" value="COPPER AMINE OXIDASE 1-RELATED"/>
    <property type="match status" value="1"/>
</dbReference>
<dbReference type="InterPro" id="IPR015798">
    <property type="entry name" value="Cu_amine_oxidase_C"/>
</dbReference>
<feature type="modified residue" description="2',4',5'-topaquinone" evidence="14">
    <location>
        <position position="398"/>
    </location>
</feature>
<proteinExistence type="inferred from homology"/>
<dbReference type="GeneID" id="31006825"/>
<dbReference type="SUPFAM" id="SSF54416">
    <property type="entry name" value="Amine oxidase N-terminal region"/>
    <property type="match status" value="2"/>
</dbReference>
<comment type="cofactor">
    <cofactor evidence="3">
        <name>Zn(2+)</name>
        <dbReference type="ChEBI" id="CHEBI:29105"/>
    </cofactor>
</comment>
<reference evidence="19 20" key="1">
    <citation type="submission" date="2015-06" db="EMBL/GenBank/DDBJ databases">
        <title>Talaromyces atroroseus IBT 11181 draft genome.</title>
        <authorList>
            <person name="Rasmussen K.B."/>
            <person name="Rasmussen S."/>
            <person name="Petersen B."/>
            <person name="Sicheritz-Ponten T."/>
            <person name="Mortensen U.H."/>
            <person name="Thrane U."/>
        </authorList>
    </citation>
    <scope>NUCLEOTIDE SEQUENCE [LARGE SCALE GENOMIC DNA]</scope>
    <source>
        <strain evidence="19 20">IBT 11181</strain>
    </source>
</reference>
<comment type="catalytic activity">
    <reaction evidence="12">
        <text>a primary methyl amine + O2 + H2O = an aldehyde + H2O2 + NH4(+)</text>
        <dbReference type="Rhea" id="RHEA:16153"/>
        <dbReference type="ChEBI" id="CHEBI:15377"/>
        <dbReference type="ChEBI" id="CHEBI:15379"/>
        <dbReference type="ChEBI" id="CHEBI:16240"/>
        <dbReference type="ChEBI" id="CHEBI:17478"/>
        <dbReference type="ChEBI" id="CHEBI:28938"/>
        <dbReference type="ChEBI" id="CHEBI:228804"/>
        <dbReference type="EC" id="1.4.3.21"/>
    </reaction>
</comment>
<dbReference type="EMBL" id="LFMY01000011">
    <property type="protein sequence ID" value="OKL57768.1"/>
    <property type="molecule type" value="Genomic_DNA"/>
</dbReference>
<sequence length="684" mass="76539">MVDRLKQLTFQVSATAPPPHPFDPLSTTEIDTTVALIRAKYAPINFNAVSLYEPRKLEMLAWLEKPEVAPRPARCAEVVCIAPQGKVYDGIVNLDKKEIVEWQHTPGVQPIITMEELQEVEYVVRKDPKVIEQCGILGIAPEEMHKVYCDPWTIGYDERFGSNVRLQQALMYYRPHVDDSQYGYPLDFCPIYNAETKSIIHIDIPTVRRPLSKAAPNNYHVKSVEEAGGYRTDLKPINITQPEGVSFKVDGRVIDWQKWNIHVGFNYREGIVLNNITFNDKGVIRPIMYRLSLAEMVVPYGNPEHPHQRKHAFDLGEYGGGYMTNSLSLGCDCKGAIHYMDAAFVNRAGASTVIKNAICIHEEDAGILFKHTDFRDDSTIVTRGRKLIISHIFTAANYEYCVYWIFHLDGTIQLDVKLTGILNTYSINPGEDTRGWGTEVYPGVNAHNHQHLFCLRVDPQIDGQDNTVFQVDAVQGPGEVGSAENKYGNAFYAKKTKFTTPIEAMSDYNGATSRTWEIANTNKLNPYSKKPVSYKLVSREVPPLLPKAGGLVWKRAGFARHAVHVTKYADDQIHPAGRHVPQTSGEPSMGLPMWIEQAGSNSIDNTDIVLWHTFGLTHFPSPEDFPVMPAEPMTLLLRPRNFFDRNPVLDVPPSYARTPSQVAAGTSGCGCNSKPKGDGTSVLV</sequence>
<evidence type="ECO:0000256" key="3">
    <source>
        <dbReference type="ARBA" id="ARBA00001947"/>
    </source>
</evidence>
<comment type="PTM">
    <text evidence="14 15">Topaquinone (TPQ) is generated by copper-dependent autoxidation of a specific tyrosyl residue.</text>
</comment>
<dbReference type="InterPro" id="IPR015800">
    <property type="entry name" value="Cu_amine_oxidase_N2"/>
</dbReference>
<evidence type="ECO:0000313" key="20">
    <source>
        <dbReference type="Proteomes" id="UP000214365"/>
    </source>
</evidence>
<dbReference type="InterPro" id="IPR049947">
    <property type="entry name" value="Cu_Am_Ox_Cu-bd"/>
</dbReference>
<keyword evidence="6 15" id="KW-0479">Metal-binding</keyword>
<evidence type="ECO:0000256" key="12">
    <source>
        <dbReference type="ARBA" id="ARBA00048032"/>
    </source>
</evidence>
<evidence type="ECO:0000256" key="14">
    <source>
        <dbReference type="PIRSR" id="PIRSR600269-51"/>
    </source>
</evidence>
<dbReference type="InterPro" id="IPR049948">
    <property type="entry name" value="Cu_Am_ox_TPQ-bd"/>
</dbReference>
<organism evidence="19 20">
    <name type="scientific">Talaromyces atroroseus</name>
    <dbReference type="NCBI Taxonomy" id="1441469"/>
    <lineage>
        <taxon>Eukaryota</taxon>
        <taxon>Fungi</taxon>
        <taxon>Dikarya</taxon>
        <taxon>Ascomycota</taxon>
        <taxon>Pezizomycotina</taxon>
        <taxon>Eurotiomycetes</taxon>
        <taxon>Eurotiomycetidae</taxon>
        <taxon>Eurotiales</taxon>
        <taxon>Trichocomaceae</taxon>
        <taxon>Talaromyces</taxon>
        <taxon>Talaromyces sect. Trachyspermi</taxon>
    </lineage>
</organism>
<dbReference type="PROSITE" id="PS01164">
    <property type="entry name" value="COPPER_AMINE_OXID_1"/>
    <property type="match status" value="1"/>
</dbReference>
<dbReference type="GO" id="GO:0009308">
    <property type="term" value="P:amine metabolic process"/>
    <property type="evidence" value="ECO:0007669"/>
    <property type="project" value="UniProtKB-UniRule"/>
</dbReference>
<comment type="subunit">
    <text evidence="5">Homodimer.</text>
</comment>
<accession>A0A225AKL4</accession>
<evidence type="ECO:0000256" key="8">
    <source>
        <dbReference type="ARBA" id="ARBA00023002"/>
    </source>
</evidence>
<evidence type="ECO:0000256" key="11">
    <source>
        <dbReference type="ARBA" id="ARBA00023211"/>
    </source>
</evidence>
<dbReference type="NCBIfam" id="NF008559">
    <property type="entry name" value="PRK11504.1"/>
    <property type="match status" value="1"/>
</dbReference>
<dbReference type="FunFam" id="3.10.450.40:FF:000019">
    <property type="entry name" value="Amine oxidase"/>
    <property type="match status" value="1"/>
</dbReference>
<comment type="cofactor">
    <cofactor evidence="15">
        <name>Cu cation</name>
        <dbReference type="ChEBI" id="CHEBI:23378"/>
    </cofactor>
    <text evidence="15">Contains 1 topaquinone per subunit.</text>
</comment>
<evidence type="ECO:0000256" key="10">
    <source>
        <dbReference type="ARBA" id="ARBA00023157"/>
    </source>
</evidence>
<dbReference type="SUPFAM" id="SSF49998">
    <property type="entry name" value="Amine oxidase catalytic domain"/>
    <property type="match status" value="1"/>
</dbReference>
<dbReference type="InterPro" id="IPR036460">
    <property type="entry name" value="Cu_amine_oxidase_C_sf"/>
</dbReference>
<evidence type="ECO:0000259" key="18">
    <source>
        <dbReference type="Pfam" id="PF02728"/>
    </source>
</evidence>
<gene>
    <name evidence="19" type="ORF">UA08_07069</name>
</gene>
<dbReference type="AlphaFoldDB" id="A0A225AKL4"/>
<dbReference type="EC" id="1.4.3.-" evidence="15"/>
<evidence type="ECO:0000256" key="5">
    <source>
        <dbReference type="ARBA" id="ARBA00011738"/>
    </source>
</evidence>
<feature type="domain" description="Copper amine oxidase catalytic" evidence="16">
    <location>
        <begin position="237"/>
        <end position="649"/>
    </location>
</feature>
<evidence type="ECO:0000256" key="7">
    <source>
        <dbReference type="ARBA" id="ARBA00022772"/>
    </source>
</evidence>
<evidence type="ECO:0000256" key="2">
    <source>
        <dbReference type="ARBA" id="ARBA00001936"/>
    </source>
</evidence>
<comment type="cofactor">
    <cofactor evidence="1">
        <name>Cu cation</name>
        <dbReference type="ChEBI" id="CHEBI:23378"/>
    </cofactor>
</comment>
<comment type="caution">
    <text evidence="19">The sequence shown here is derived from an EMBL/GenBank/DDBJ whole genome shotgun (WGS) entry which is preliminary data.</text>
</comment>
<evidence type="ECO:0000256" key="4">
    <source>
        <dbReference type="ARBA" id="ARBA00007983"/>
    </source>
</evidence>
<evidence type="ECO:0000256" key="15">
    <source>
        <dbReference type="RuleBase" id="RU000672"/>
    </source>
</evidence>
<dbReference type="Gene3D" id="3.10.450.40">
    <property type="match status" value="2"/>
</dbReference>
<evidence type="ECO:0000256" key="1">
    <source>
        <dbReference type="ARBA" id="ARBA00001935"/>
    </source>
</evidence>
<evidence type="ECO:0000256" key="9">
    <source>
        <dbReference type="ARBA" id="ARBA00023008"/>
    </source>
</evidence>
<dbReference type="GO" id="GO:0048038">
    <property type="term" value="F:quinone binding"/>
    <property type="evidence" value="ECO:0007669"/>
    <property type="project" value="InterPro"/>
</dbReference>
<feature type="active site" description="Schiff-base intermediate with substrate; via topaquinone" evidence="13">
    <location>
        <position position="398"/>
    </location>
</feature>
<dbReference type="InterPro" id="IPR016182">
    <property type="entry name" value="Cu_amine_oxidase_N-reg"/>
</dbReference>
<name>A0A225AKL4_TALAT</name>
<keyword evidence="10" id="KW-1015">Disulfide bond</keyword>
<dbReference type="Proteomes" id="UP000214365">
    <property type="component" value="Unassembled WGS sequence"/>
</dbReference>
<dbReference type="Pfam" id="PF01179">
    <property type="entry name" value="Cu_amine_oxid"/>
    <property type="match status" value="1"/>
</dbReference>
<feature type="domain" description="Copper amine oxidase N3-terminal" evidence="18">
    <location>
        <begin position="110"/>
        <end position="211"/>
    </location>
</feature>
<keyword evidence="8 15" id="KW-0560">Oxidoreductase</keyword>
<protein>
    <recommendedName>
        <fullName evidence="15">Amine oxidase</fullName>
        <ecNumber evidence="15">1.4.3.-</ecNumber>
    </recommendedName>
</protein>
<dbReference type="OrthoDB" id="5379943at2759"/>
<evidence type="ECO:0000256" key="6">
    <source>
        <dbReference type="ARBA" id="ARBA00022723"/>
    </source>
</evidence>
<dbReference type="Gene3D" id="2.70.98.20">
    <property type="entry name" value="Copper amine oxidase, catalytic domain"/>
    <property type="match status" value="1"/>
</dbReference>
<evidence type="ECO:0000259" key="17">
    <source>
        <dbReference type="Pfam" id="PF02727"/>
    </source>
</evidence>
<dbReference type="PROSITE" id="PS01165">
    <property type="entry name" value="COPPER_AMINE_OXID_2"/>
    <property type="match status" value="1"/>
</dbReference>
<dbReference type="GO" id="GO:0005507">
    <property type="term" value="F:copper ion binding"/>
    <property type="evidence" value="ECO:0007669"/>
    <property type="project" value="InterPro"/>
</dbReference>
<feature type="domain" description="Copper amine oxidase N2-terminal" evidence="17">
    <location>
        <begin position="20"/>
        <end position="103"/>
    </location>
</feature>
<dbReference type="PANTHER" id="PTHR10638">
    <property type="entry name" value="COPPER AMINE OXIDASE"/>
    <property type="match status" value="1"/>
</dbReference>
<dbReference type="Pfam" id="PF02728">
    <property type="entry name" value="Cu_amine_oxidN3"/>
    <property type="match status" value="1"/>
</dbReference>
<evidence type="ECO:0000256" key="13">
    <source>
        <dbReference type="PIRSR" id="PIRSR600269-50"/>
    </source>
</evidence>
<dbReference type="GO" id="GO:0008131">
    <property type="term" value="F:primary methylamine oxidase activity"/>
    <property type="evidence" value="ECO:0007669"/>
    <property type="project" value="UniProtKB-EC"/>
</dbReference>
<feature type="active site" description="Proton acceptor" evidence="13">
    <location>
        <position position="314"/>
    </location>
</feature>
<keyword evidence="11" id="KW-0464">Manganese</keyword>
<keyword evidence="20" id="KW-1185">Reference proteome</keyword>
<dbReference type="InterPro" id="IPR000269">
    <property type="entry name" value="Cu_amine_oxidase"/>
</dbReference>
<dbReference type="RefSeq" id="XP_020117889.1">
    <property type="nucleotide sequence ID" value="XM_020261969.1"/>
</dbReference>
<evidence type="ECO:0000259" key="16">
    <source>
        <dbReference type="Pfam" id="PF01179"/>
    </source>
</evidence>
<dbReference type="FunFam" id="2.70.98.20:FF:000001">
    <property type="entry name" value="Amine oxidase"/>
    <property type="match status" value="1"/>
</dbReference>